<keyword evidence="3 5" id="KW-0238">DNA-binding</keyword>
<keyword evidence="9" id="KW-1185">Reference proteome</keyword>
<dbReference type="Pfam" id="PF00589">
    <property type="entry name" value="Phage_integrase"/>
    <property type="match status" value="1"/>
</dbReference>
<dbReference type="CDD" id="cd01185">
    <property type="entry name" value="INTN1_C_like"/>
    <property type="match status" value="1"/>
</dbReference>
<dbReference type="PANTHER" id="PTHR30349:SF64">
    <property type="entry name" value="PROPHAGE INTEGRASE INTD-RELATED"/>
    <property type="match status" value="1"/>
</dbReference>
<evidence type="ECO:0000313" key="9">
    <source>
        <dbReference type="Proteomes" id="UP001232063"/>
    </source>
</evidence>
<dbReference type="SUPFAM" id="SSF56349">
    <property type="entry name" value="DNA breaking-rejoining enzymes"/>
    <property type="match status" value="1"/>
</dbReference>
<comment type="similarity">
    <text evidence="1">Belongs to the 'phage' integrase family.</text>
</comment>
<dbReference type="InterPro" id="IPR011010">
    <property type="entry name" value="DNA_brk_join_enz"/>
</dbReference>
<evidence type="ECO:0000256" key="4">
    <source>
        <dbReference type="ARBA" id="ARBA00023172"/>
    </source>
</evidence>
<evidence type="ECO:0000259" key="6">
    <source>
        <dbReference type="PROSITE" id="PS51898"/>
    </source>
</evidence>
<dbReference type="PROSITE" id="PS51900">
    <property type="entry name" value="CB"/>
    <property type="match status" value="1"/>
</dbReference>
<dbReference type="Gene3D" id="1.10.150.130">
    <property type="match status" value="1"/>
</dbReference>
<dbReference type="PANTHER" id="PTHR30349">
    <property type="entry name" value="PHAGE INTEGRASE-RELATED"/>
    <property type="match status" value="1"/>
</dbReference>
<comment type="caution">
    <text evidence="8">The sequence shown here is derived from an EMBL/GenBank/DDBJ whole genome shotgun (WGS) entry which is preliminary data.</text>
</comment>
<feature type="domain" description="Core-binding (CB)" evidence="7">
    <location>
        <begin position="104"/>
        <end position="203"/>
    </location>
</feature>
<dbReference type="GO" id="GO:0006310">
    <property type="term" value="P:DNA recombination"/>
    <property type="evidence" value="ECO:0007669"/>
    <property type="project" value="UniProtKB-KW"/>
</dbReference>
<evidence type="ECO:0000259" key="7">
    <source>
        <dbReference type="PROSITE" id="PS51900"/>
    </source>
</evidence>
<dbReference type="Gene3D" id="1.10.443.10">
    <property type="entry name" value="Intergrase catalytic core"/>
    <property type="match status" value="1"/>
</dbReference>
<dbReference type="InterPro" id="IPR010998">
    <property type="entry name" value="Integrase_recombinase_N"/>
</dbReference>
<organism evidence="8 9">
    <name type="scientific">Xanthocytophaga agilis</name>
    <dbReference type="NCBI Taxonomy" id="3048010"/>
    <lineage>
        <taxon>Bacteria</taxon>
        <taxon>Pseudomonadati</taxon>
        <taxon>Bacteroidota</taxon>
        <taxon>Cytophagia</taxon>
        <taxon>Cytophagales</taxon>
        <taxon>Rhodocytophagaceae</taxon>
        <taxon>Xanthocytophaga</taxon>
    </lineage>
</organism>
<dbReference type="Pfam" id="PF13102">
    <property type="entry name" value="Phage_int_SAM_5"/>
    <property type="match status" value="1"/>
</dbReference>
<evidence type="ECO:0000256" key="3">
    <source>
        <dbReference type="ARBA" id="ARBA00023125"/>
    </source>
</evidence>
<reference evidence="8" key="1">
    <citation type="submission" date="2023-05" db="EMBL/GenBank/DDBJ databases">
        <authorList>
            <person name="Zhang X."/>
        </authorList>
    </citation>
    <scope>NUCLEOTIDE SEQUENCE</scope>
    <source>
        <strain evidence="8">BD1B2-1</strain>
    </source>
</reference>
<dbReference type="RefSeq" id="WP_314511473.1">
    <property type="nucleotide sequence ID" value="NZ_JASJOU010000004.1"/>
</dbReference>
<keyword evidence="2" id="KW-0229">DNA integration</keyword>
<protein>
    <submittedName>
        <fullName evidence="8">Phage integrase SAM-like domain-containing protein</fullName>
    </submittedName>
</protein>
<dbReference type="InterPro" id="IPR050090">
    <property type="entry name" value="Tyrosine_recombinase_XerCD"/>
</dbReference>
<evidence type="ECO:0000256" key="5">
    <source>
        <dbReference type="PROSITE-ProRule" id="PRU01248"/>
    </source>
</evidence>
<dbReference type="InterPro" id="IPR013762">
    <property type="entry name" value="Integrase-like_cat_sf"/>
</dbReference>
<dbReference type="InterPro" id="IPR002104">
    <property type="entry name" value="Integrase_catalytic"/>
</dbReference>
<sequence length="430" mass="50167">MPTVIFRLKYPSASESIVMLDYSYESYRLRCSSGISVVPAEFKKIWKKKQLNPSYVHNDNYQRLKRVKNIIEDFYQDQSREGVIPAPETIKRHLQRTLNMTVGQTQSEFIVRYEEYIEAKSLYTAPASVKVYRQVLNDLTAYAEKKAITLTFKKINLTFLDEYVKYLQTRENDNANAKASKGLLNDSIHKRIRNIKAFMRWAHERGYHNTTDYEKFKSSQAAKHEIVVLTEYEVELLKKADLSSRLALDRTRDLFVFAICTLQRWSDLEAFDKRDIQKDMKGNVYWEFTSVKTKKRIRVPFTGFCAPALDVLKKYDYVLPIISQQRFNEHLKELGKQLEINDPVILKRYSGKKLVEIEKPKHEFISSHMARRTGVTLLLQRGVPATTVMKLSGHSNLQTLMKYERTGDDALSEALEMASDRKEINLKKVS</sequence>
<evidence type="ECO:0000256" key="2">
    <source>
        <dbReference type="ARBA" id="ARBA00022908"/>
    </source>
</evidence>
<dbReference type="GO" id="GO:0003677">
    <property type="term" value="F:DNA binding"/>
    <property type="evidence" value="ECO:0007669"/>
    <property type="project" value="UniProtKB-UniRule"/>
</dbReference>
<dbReference type="InterPro" id="IPR025269">
    <property type="entry name" value="SAM-like_dom"/>
</dbReference>
<evidence type="ECO:0000256" key="1">
    <source>
        <dbReference type="ARBA" id="ARBA00008857"/>
    </source>
</evidence>
<proteinExistence type="inferred from homology"/>
<dbReference type="AlphaFoldDB" id="A0AAE3R6R2"/>
<dbReference type="Proteomes" id="UP001232063">
    <property type="component" value="Unassembled WGS sequence"/>
</dbReference>
<feature type="domain" description="Tyr recombinase" evidence="6">
    <location>
        <begin position="224"/>
        <end position="416"/>
    </location>
</feature>
<evidence type="ECO:0000313" key="8">
    <source>
        <dbReference type="EMBL" id="MDJ1501818.1"/>
    </source>
</evidence>
<keyword evidence="4" id="KW-0233">DNA recombination</keyword>
<accession>A0AAE3R6R2</accession>
<dbReference type="PROSITE" id="PS51898">
    <property type="entry name" value="TYR_RECOMBINASE"/>
    <property type="match status" value="1"/>
</dbReference>
<dbReference type="EMBL" id="JASJOU010000004">
    <property type="protein sequence ID" value="MDJ1501818.1"/>
    <property type="molecule type" value="Genomic_DNA"/>
</dbReference>
<dbReference type="InterPro" id="IPR044068">
    <property type="entry name" value="CB"/>
</dbReference>
<name>A0AAE3R6R2_9BACT</name>
<gene>
    <name evidence="8" type="ORF">QNI22_14215</name>
</gene>
<dbReference type="GO" id="GO:0015074">
    <property type="term" value="P:DNA integration"/>
    <property type="evidence" value="ECO:0007669"/>
    <property type="project" value="UniProtKB-KW"/>
</dbReference>